<evidence type="ECO:0000256" key="1">
    <source>
        <dbReference type="ARBA" id="ARBA00005450"/>
    </source>
</evidence>
<keyword evidence="4 9" id="KW-0378">Hydrolase</keyword>
<comment type="catalytic activity">
    <reaction evidence="9">
        <text>GTP + H2O = GDP + phosphate + H(+)</text>
        <dbReference type="Rhea" id="RHEA:19669"/>
        <dbReference type="ChEBI" id="CHEBI:15377"/>
        <dbReference type="ChEBI" id="CHEBI:15378"/>
        <dbReference type="ChEBI" id="CHEBI:37565"/>
        <dbReference type="ChEBI" id="CHEBI:43474"/>
        <dbReference type="ChEBI" id="CHEBI:58189"/>
        <dbReference type="EC" id="3.6.5.4"/>
    </reaction>
</comment>
<dbReference type="CDD" id="cd17875">
    <property type="entry name" value="SRP54_G"/>
    <property type="match status" value="1"/>
</dbReference>
<reference evidence="11 12" key="1">
    <citation type="submission" date="2023-09" db="EMBL/GenBank/DDBJ databases">
        <authorList>
            <person name="Golyshina O.V."/>
            <person name="Lunev E.A."/>
            <person name="Bargiela R."/>
            <person name="Gaines M.C."/>
            <person name="Daum B."/>
            <person name="Bale N.J."/>
            <person name="Koenen M."/>
            <person name="Sinninghe Damst J.S."/>
            <person name="Yakimov M."/>
            <person name="Golyshin P.N."/>
        </authorList>
    </citation>
    <scope>NUCLEOTIDE SEQUENCE [LARGE SCALE GENOMIC DNA]</scope>
    <source>
        <strain evidence="11 12">M1</strain>
    </source>
</reference>
<gene>
    <name evidence="9" type="primary">srp54</name>
    <name evidence="11" type="ORF">OXIME_000277</name>
</gene>
<accession>A0AAX4NFK3</accession>
<keyword evidence="6 9" id="KW-0342">GTP-binding</keyword>
<dbReference type="GO" id="GO:0005525">
    <property type="term" value="F:GTP binding"/>
    <property type="evidence" value="ECO:0007669"/>
    <property type="project" value="UniProtKB-UniRule"/>
</dbReference>
<dbReference type="GeneID" id="95967001"/>
<dbReference type="EMBL" id="CP133772">
    <property type="protein sequence ID" value="WYX99737.1"/>
    <property type="molecule type" value="Genomic_DNA"/>
</dbReference>
<dbReference type="Pfam" id="PF02978">
    <property type="entry name" value="SRP_SPB"/>
    <property type="match status" value="1"/>
</dbReference>
<dbReference type="InterPro" id="IPR042101">
    <property type="entry name" value="SRP54_N_sf"/>
</dbReference>
<evidence type="ECO:0000256" key="4">
    <source>
        <dbReference type="ARBA" id="ARBA00022801"/>
    </source>
</evidence>
<evidence type="ECO:0000256" key="2">
    <source>
        <dbReference type="ARBA" id="ARBA00022490"/>
    </source>
</evidence>
<organism evidence="11 12">
    <name type="scientific">Oxyplasma meridianum</name>
    <dbReference type="NCBI Taxonomy" id="3073602"/>
    <lineage>
        <taxon>Archaea</taxon>
        <taxon>Methanobacteriati</taxon>
        <taxon>Thermoplasmatota</taxon>
        <taxon>Thermoplasmata</taxon>
        <taxon>Thermoplasmatales</taxon>
        <taxon>Thermoplasmataceae</taxon>
        <taxon>Oxyplasma</taxon>
    </lineage>
</organism>
<dbReference type="Gene3D" id="3.40.50.300">
    <property type="entry name" value="P-loop containing nucleotide triphosphate hydrolases"/>
    <property type="match status" value="1"/>
</dbReference>
<evidence type="ECO:0000313" key="12">
    <source>
        <dbReference type="Proteomes" id="UP001451606"/>
    </source>
</evidence>
<dbReference type="HAMAP" id="MF_00306">
    <property type="entry name" value="SRP54"/>
    <property type="match status" value="1"/>
</dbReference>
<dbReference type="PROSITE" id="PS00300">
    <property type="entry name" value="SRP54"/>
    <property type="match status" value="1"/>
</dbReference>
<keyword evidence="3 9" id="KW-0547">Nucleotide-binding</keyword>
<evidence type="ECO:0000256" key="5">
    <source>
        <dbReference type="ARBA" id="ARBA00022884"/>
    </source>
</evidence>
<dbReference type="GO" id="GO:0008312">
    <property type="term" value="F:7S RNA binding"/>
    <property type="evidence" value="ECO:0007669"/>
    <property type="project" value="UniProtKB-UniRule"/>
</dbReference>
<feature type="binding site" evidence="9">
    <location>
        <begin position="242"/>
        <end position="245"/>
    </location>
    <ligand>
        <name>GTP</name>
        <dbReference type="ChEBI" id="CHEBI:37565"/>
    </ligand>
</feature>
<dbReference type="InterPro" id="IPR027417">
    <property type="entry name" value="P-loop_NTPase"/>
</dbReference>
<evidence type="ECO:0000259" key="10">
    <source>
        <dbReference type="PROSITE" id="PS00300"/>
    </source>
</evidence>
<dbReference type="Gene3D" id="1.20.120.140">
    <property type="entry name" value="Signal recognition particle SRP54, nucleotide-binding domain"/>
    <property type="match status" value="1"/>
</dbReference>
<dbReference type="InterPro" id="IPR000897">
    <property type="entry name" value="SRP54_GTPase_dom"/>
</dbReference>
<keyword evidence="8 9" id="KW-0687">Ribonucleoprotein</keyword>
<dbReference type="PANTHER" id="PTHR11564:SF5">
    <property type="entry name" value="SIGNAL RECOGNITION PARTICLE SUBUNIT SRP54"/>
    <property type="match status" value="1"/>
</dbReference>
<keyword evidence="7 9" id="KW-0733">Signal recognition particle</keyword>
<feature type="binding site" evidence="9">
    <location>
        <begin position="104"/>
        <end position="111"/>
    </location>
    <ligand>
        <name>GTP</name>
        <dbReference type="ChEBI" id="CHEBI:37565"/>
    </ligand>
</feature>
<evidence type="ECO:0000256" key="8">
    <source>
        <dbReference type="ARBA" id="ARBA00023274"/>
    </source>
</evidence>
<dbReference type="GO" id="GO:0006614">
    <property type="term" value="P:SRP-dependent cotranslational protein targeting to membrane"/>
    <property type="evidence" value="ECO:0007669"/>
    <property type="project" value="InterPro"/>
</dbReference>
<protein>
    <recommendedName>
        <fullName evidence="9">Signal recognition particle 54 kDa protein</fullName>
        <shortName evidence="9">SRP54</shortName>
        <ecNumber evidence="9">3.6.5.4</ecNumber>
    </recommendedName>
</protein>
<comment type="similarity">
    <text evidence="1 9">Belongs to the GTP-binding SRP family. SRP54 subfamily.</text>
</comment>
<dbReference type="KEGG" id="omr:OXIME_000277"/>
<keyword evidence="5 9" id="KW-0694">RNA-binding</keyword>
<dbReference type="AlphaFoldDB" id="A0AAX4NFK3"/>
<dbReference type="RefSeq" id="WP_393971700.1">
    <property type="nucleotide sequence ID" value="NZ_CP133772.1"/>
</dbReference>
<dbReference type="InterPro" id="IPR004125">
    <property type="entry name" value="Signal_recog_particle_SRP54_M"/>
</dbReference>
<dbReference type="EC" id="3.6.5.4" evidence="9"/>
<evidence type="ECO:0000256" key="3">
    <source>
        <dbReference type="ARBA" id="ARBA00022741"/>
    </source>
</evidence>
<dbReference type="Gene3D" id="1.10.260.30">
    <property type="entry name" value="Signal recognition particle, SRP54 subunit, M-domain"/>
    <property type="match status" value="1"/>
</dbReference>
<name>A0AAX4NFK3_9ARCH</name>
<dbReference type="SMART" id="SM00962">
    <property type="entry name" value="SRP54"/>
    <property type="match status" value="1"/>
</dbReference>
<proteinExistence type="inferred from homology"/>
<dbReference type="SUPFAM" id="SSF52540">
    <property type="entry name" value="P-loop containing nucleoside triphosphate hydrolases"/>
    <property type="match status" value="1"/>
</dbReference>
<dbReference type="InterPro" id="IPR036225">
    <property type="entry name" value="SRP/SRP_N"/>
</dbReference>
<dbReference type="PANTHER" id="PTHR11564">
    <property type="entry name" value="SIGNAL RECOGNITION PARTICLE 54K PROTEIN SRP54"/>
    <property type="match status" value="1"/>
</dbReference>
<dbReference type="InterPro" id="IPR022941">
    <property type="entry name" value="SRP54"/>
</dbReference>
<feature type="domain" description="SRP54-type proteins GTP-binding" evidence="10">
    <location>
        <begin position="263"/>
        <end position="276"/>
    </location>
</feature>
<keyword evidence="2 9" id="KW-0963">Cytoplasm</keyword>
<dbReference type="GO" id="GO:0003924">
    <property type="term" value="F:GTPase activity"/>
    <property type="evidence" value="ECO:0007669"/>
    <property type="project" value="UniProtKB-UniRule"/>
</dbReference>
<dbReference type="SUPFAM" id="SSF47446">
    <property type="entry name" value="Signal peptide-binding domain"/>
    <property type="match status" value="1"/>
</dbReference>
<dbReference type="Proteomes" id="UP001451606">
    <property type="component" value="Chromosome"/>
</dbReference>
<comment type="subcellular location">
    <subcellularLocation>
        <location evidence="9">Cytoplasm</location>
    </subcellularLocation>
    <text evidence="9">The SRP-RNC complex is targeted to the cytoplasmic membrane.</text>
</comment>
<feature type="binding site" evidence="9">
    <location>
        <begin position="184"/>
        <end position="188"/>
    </location>
    <ligand>
        <name>GTP</name>
        <dbReference type="ChEBI" id="CHEBI:37565"/>
    </ligand>
</feature>
<dbReference type="SUPFAM" id="SSF47364">
    <property type="entry name" value="Domain of the SRP/SRP receptor G-proteins"/>
    <property type="match status" value="1"/>
</dbReference>
<evidence type="ECO:0000256" key="9">
    <source>
        <dbReference type="HAMAP-Rule" id="MF_00306"/>
    </source>
</evidence>
<keyword evidence="12" id="KW-1185">Reference proteome</keyword>
<dbReference type="Pfam" id="PF00448">
    <property type="entry name" value="SRP54"/>
    <property type="match status" value="1"/>
</dbReference>
<dbReference type="SMART" id="SM00963">
    <property type="entry name" value="SRP54_N"/>
    <property type="match status" value="1"/>
</dbReference>
<comment type="function">
    <text evidence="9">Involved in targeting and insertion of nascent membrane proteins into the cytoplasmic membrane. Binds to the hydrophobic signal sequence of the ribosome-nascent chain (RNC) as it emerges from the ribosomes. The SRP-RNC complex is then targeted to the cytoplasmic membrane where it interacts with the SRP receptor FtsY.</text>
</comment>
<evidence type="ECO:0000256" key="6">
    <source>
        <dbReference type="ARBA" id="ARBA00023134"/>
    </source>
</evidence>
<dbReference type="Pfam" id="PF02881">
    <property type="entry name" value="SRP54_N"/>
    <property type="match status" value="1"/>
</dbReference>
<evidence type="ECO:0000256" key="7">
    <source>
        <dbReference type="ARBA" id="ARBA00023135"/>
    </source>
</evidence>
<dbReference type="GO" id="GO:0048500">
    <property type="term" value="C:signal recognition particle"/>
    <property type="evidence" value="ECO:0007669"/>
    <property type="project" value="UniProtKB-UniRule"/>
</dbReference>
<evidence type="ECO:0000313" key="11">
    <source>
        <dbReference type="EMBL" id="WYX99737.1"/>
    </source>
</evidence>
<dbReference type="InterPro" id="IPR013822">
    <property type="entry name" value="Signal_recog_particl_SRP54_hlx"/>
</dbReference>
<comment type="domain">
    <text evidence="9">Composed of three domains: the N-terminal N domain, which is responsible for interactions with the ribosome, the central G domain, which binds GTP, and the C-terminal M domain, which binds the RNA and the signal sequence of the RNC.</text>
</comment>
<sequence length="456" mass="50324">MVLDSLASSLRETIRKVTGSSYVDSETIKEVVRDVQRALLKSDVNVKLALQLTKNLETRAKEEKPPAGMTSQDFLVKIIYEELLKIIGKDSKLVLKPQVIMLVGLYGQGKTTSAGKLAKFFNKKGMSCGLIAADIHRAAAYEQLDQIAKQVGVPFFGIKGEKNPVKIVKAGLKQLENIQVKIIDTSGRDALDEDLISEIKDLKQVASPDEVLYVLDATIGQQAGPQARAIDEAVGITGVIITKMDGTGKGGGALSAVSEINSPIYFIGTGEHMDDLEIFNGNKFLSRLLGLGDLETLMEAFKDTNITEEEAEESLSKLMSGKFNLMDMYDVWEKFAQPSIMRKMIDSLPLAKIPGGNKINPNDIETAQNKLSTYRVIMDSMSYKELENPEIINSKRIQRVAKGSGTSEVQVRQLLREYKAMKDNLKMMKGNRGFKKLLKNQIKSGNFGLDESMFNS</sequence>
<comment type="subunit">
    <text evidence="9">Part of the signal recognition particle protein translocation system, which is composed of SRP and FtsY. Archaeal SRP consists of a 7S RNA molecule of 300 nucleotides and two protein subunits: SRP54 and SRP19.</text>
</comment>
<dbReference type="InterPro" id="IPR036891">
    <property type="entry name" value="Signal_recog_part_SRP54_M_sf"/>
</dbReference>